<dbReference type="Proteomes" id="UP000189818">
    <property type="component" value="Unassembled WGS sequence"/>
</dbReference>
<dbReference type="SUPFAM" id="SSF51679">
    <property type="entry name" value="Bacterial luciferase-like"/>
    <property type="match status" value="1"/>
</dbReference>
<evidence type="ECO:0000313" key="4">
    <source>
        <dbReference type="EMBL" id="SKC01823.1"/>
    </source>
</evidence>
<evidence type="ECO:0000259" key="3">
    <source>
        <dbReference type="Pfam" id="PF00296"/>
    </source>
</evidence>
<evidence type="ECO:0000313" key="5">
    <source>
        <dbReference type="Proteomes" id="UP000189818"/>
    </source>
</evidence>
<keyword evidence="2 4" id="KW-0503">Monooxygenase</keyword>
<organism evidence="4 5">
    <name type="scientific">Rhizorhabdus histidinilytica</name>
    <dbReference type="NCBI Taxonomy" id="439228"/>
    <lineage>
        <taxon>Bacteria</taxon>
        <taxon>Pseudomonadati</taxon>
        <taxon>Pseudomonadota</taxon>
        <taxon>Alphaproteobacteria</taxon>
        <taxon>Sphingomonadales</taxon>
        <taxon>Sphingomonadaceae</taxon>
        <taxon>Rhizorhabdus</taxon>
    </lineage>
</organism>
<dbReference type="InterPro" id="IPR011251">
    <property type="entry name" value="Luciferase-like_dom"/>
</dbReference>
<evidence type="ECO:0000256" key="1">
    <source>
        <dbReference type="ARBA" id="ARBA00023002"/>
    </source>
</evidence>
<accession>A0A1T5G035</accession>
<dbReference type="GO" id="GO:0004497">
    <property type="term" value="F:monooxygenase activity"/>
    <property type="evidence" value="ECO:0007669"/>
    <property type="project" value="UniProtKB-KW"/>
</dbReference>
<dbReference type="PANTHER" id="PTHR30137">
    <property type="entry name" value="LUCIFERASE-LIKE MONOOXYGENASE"/>
    <property type="match status" value="1"/>
</dbReference>
<proteinExistence type="predicted"/>
<protein>
    <submittedName>
        <fullName evidence="4">Flavin-dependent oxidoreductase, luciferase family (Includes alkanesulfonate monooxygenase SsuD and methylene tetrahydromethanopterin reductase)</fullName>
    </submittedName>
</protein>
<sequence length="380" mass="41866">MLPKGEAEQVSKRNFGIFFEMSVRGRSAEVEQKTFHNVLEQIDIADQLGYDAAWFVEHHFTRGFSHSSAPDLMLAAASRTTKNIKLGLGVMLLPFLSPIRVAERVGTLDVISNGRVLFGTGRGASPLEYQAFQRPFEQSRQIWEDHLDAVLEIFKADGAEVTRSGKYYEIPGVSVLPRVVQKPHPEVWVASTSLDGFLAAAKHGYHLLCMPILKGLSGLAEDIAEYKAELARNGFDPAKARIAIMVPWHVTHADSDIEAIVSAYIWYLRRQISLVAPPDYTDARHATHRLFGQTAVGMTEEKALQELTDNRMVVIANPEESRKAMDEFFAAGATDLILQFEVGGIAHSEIVSSMNLFAKEVAGFADTDIPARKLSAAVGG</sequence>
<dbReference type="GO" id="GO:0016705">
    <property type="term" value="F:oxidoreductase activity, acting on paired donors, with incorporation or reduction of molecular oxygen"/>
    <property type="evidence" value="ECO:0007669"/>
    <property type="project" value="InterPro"/>
</dbReference>
<keyword evidence="5" id="KW-1185">Reference proteome</keyword>
<dbReference type="InterPro" id="IPR036661">
    <property type="entry name" value="Luciferase-like_sf"/>
</dbReference>
<reference evidence="5" key="1">
    <citation type="submission" date="2017-02" db="EMBL/GenBank/DDBJ databases">
        <authorList>
            <person name="Varghese N."/>
            <person name="Submissions S."/>
        </authorList>
    </citation>
    <scope>NUCLEOTIDE SEQUENCE [LARGE SCALE GENOMIC DNA]</scope>
    <source>
        <strain evidence="5">UM2</strain>
    </source>
</reference>
<dbReference type="InterPro" id="IPR050766">
    <property type="entry name" value="Bact_Lucif_Oxidored"/>
</dbReference>
<dbReference type="PANTHER" id="PTHR30137:SF8">
    <property type="entry name" value="BLR5498 PROTEIN"/>
    <property type="match status" value="1"/>
</dbReference>
<dbReference type="OrthoDB" id="7239898at2"/>
<dbReference type="Pfam" id="PF00296">
    <property type="entry name" value="Bac_luciferase"/>
    <property type="match status" value="1"/>
</dbReference>
<dbReference type="STRING" id="439228.SAMN06295920_111117"/>
<evidence type="ECO:0000256" key="2">
    <source>
        <dbReference type="ARBA" id="ARBA00023033"/>
    </source>
</evidence>
<keyword evidence="1" id="KW-0560">Oxidoreductase</keyword>
<feature type="domain" description="Luciferase-like" evidence="3">
    <location>
        <begin position="15"/>
        <end position="334"/>
    </location>
</feature>
<dbReference type="GO" id="GO:0005829">
    <property type="term" value="C:cytosol"/>
    <property type="evidence" value="ECO:0007669"/>
    <property type="project" value="TreeGrafter"/>
</dbReference>
<dbReference type="AlphaFoldDB" id="A0A1T5G035"/>
<dbReference type="Gene3D" id="3.20.20.30">
    <property type="entry name" value="Luciferase-like domain"/>
    <property type="match status" value="1"/>
</dbReference>
<gene>
    <name evidence="4" type="ORF">SAMN06295920_111117</name>
</gene>
<name>A0A1T5G035_9SPHN</name>
<dbReference type="EMBL" id="FUYM01000011">
    <property type="protein sequence ID" value="SKC01823.1"/>
    <property type="molecule type" value="Genomic_DNA"/>
</dbReference>